<reference evidence="1" key="1">
    <citation type="journal article" date="2020" name="Nature">
        <title>Giant virus diversity and host interactions through global metagenomics.</title>
        <authorList>
            <person name="Schulz F."/>
            <person name="Roux S."/>
            <person name="Paez-Espino D."/>
            <person name="Jungbluth S."/>
            <person name="Walsh D.A."/>
            <person name="Denef V.J."/>
            <person name="McMahon K.D."/>
            <person name="Konstantinidis K.T."/>
            <person name="Eloe-Fadrosh E.A."/>
            <person name="Kyrpides N.C."/>
            <person name="Woyke T."/>
        </authorList>
    </citation>
    <scope>NUCLEOTIDE SEQUENCE</scope>
    <source>
        <strain evidence="1">GVMAG-M-3300023174-144</strain>
    </source>
</reference>
<dbReference type="Gene3D" id="3.40.50.1820">
    <property type="entry name" value="alpha/beta hydrolase"/>
    <property type="match status" value="1"/>
</dbReference>
<accession>A0A6C0DFF9</accession>
<dbReference type="SUPFAM" id="SSF53474">
    <property type="entry name" value="alpha/beta-Hydrolases"/>
    <property type="match status" value="1"/>
</dbReference>
<dbReference type="InterPro" id="IPR029058">
    <property type="entry name" value="AB_hydrolase_fold"/>
</dbReference>
<organism evidence="1">
    <name type="scientific">viral metagenome</name>
    <dbReference type="NCBI Taxonomy" id="1070528"/>
    <lineage>
        <taxon>unclassified sequences</taxon>
        <taxon>metagenomes</taxon>
        <taxon>organismal metagenomes</taxon>
    </lineage>
</organism>
<proteinExistence type="predicted"/>
<dbReference type="EMBL" id="MN739598">
    <property type="protein sequence ID" value="QHT14924.1"/>
    <property type="molecule type" value="Genomic_DNA"/>
</dbReference>
<dbReference type="AlphaFoldDB" id="A0A6C0DFF9"/>
<name>A0A6C0DFF9_9ZZZZ</name>
<evidence type="ECO:0000313" key="1">
    <source>
        <dbReference type="EMBL" id="QHT14924.1"/>
    </source>
</evidence>
<evidence type="ECO:0008006" key="2">
    <source>
        <dbReference type="Google" id="ProtNLM"/>
    </source>
</evidence>
<protein>
    <recommendedName>
        <fullName evidence="2">Fungal lipase-like domain-containing protein</fullName>
    </recommendedName>
</protein>
<sequence length="199" mass="23281">MGTYSFYKINQVKTDTLFVSFSGYGKQYSEIPNFEFVNFFRTHFNEINRHFYLDTYASCYHKGIYGISNNIDETAEYLKNEIKDYKNVVFLGTSSGGYAAILFGSLVNVTSVVAFTPPTIRIQTNIDEKYRDISKYINTTTKYYLYGDLSIKHETHPHHISHCERISHYPNVFITKKEVFNLKKMRDNGELYEILSRLC</sequence>